<dbReference type="Pfam" id="PF14902">
    <property type="entry name" value="DUF4494"/>
    <property type="match status" value="1"/>
</dbReference>
<dbReference type="RefSeq" id="WP_264455066.1">
    <property type="nucleotide sequence ID" value="NZ_CP083685.1"/>
</dbReference>
<reference evidence="1" key="1">
    <citation type="submission" date="2021-06" db="EMBL/GenBank/DDBJ databases">
        <title>Interrogation of the integrated mobile genetic elements in gut-associated Bacteroides with a consensus prediction approach.</title>
        <authorList>
            <person name="Campbell D.E."/>
            <person name="Leigh J.R."/>
            <person name="Kim T."/>
            <person name="England W."/>
            <person name="Whitaker R.J."/>
            <person name="Degnan P.H."/>
        </authorList>
    </citation>
    <scope>NUCLEOTIDE SEQUENCE</scope>
    <source>
        <strain evidence="1">VPI-3443</strain>
    </source>
</reference>
<dbReference type="EMBL" id="CP083685">
    <property type="protein sequence ID" value="UYU89373.1"/>
    <property type="molecule type" value="Genomic_DNA"/>
</dbReference>
<gene>
    <name evidence="1" type="ORF">KQP74_15620</name>
</gene>
<dbReference type="AlphaFoldDB" id="A0AB38U8Z7"/>
<sequence>MMQSWFQCRTHYSKSMENGKERKVNEVYLVDAILWGEAEERIIKELTPFVREGSTLYIDDIARFSIDSIIEKDATEADDRYYKVVQAFVVIDEDSGDEKRNNYKYLVRASDTDRAQRIMEDFNKDSMGDWIIVSIQETPIMDVYYYSSDGAIADIVNAHSDISPSCYLYEKTIKKEAVKEKVLIECKKYVEDICRNDGKAINIRKRTTALIEAVAMGSCFDIDKLRDTTLELIKGAGNSENYSNIAAWYLGCLSLRLDYIDENYTTWKESYIDADTGEQVWVTRAEKKQVE</sequence>
<protein>
    <submittedName>
        <fullName evidence="1">DUF4494 domain-containing protein</fullName>
    </submittedName>
</protein>
<dbReference type="Proteomes" id="UP001162960">
    <property type="component" value="Chromosome"/>
</dbReference>
<organism evidence="1 2">
    <name type="scientific">Bacteroides thetaiotaomicron</name>
    <dbReference type="NCBI Taxonomy" id="818"/>
    <lineage>
        <taxon>Bacteria</taxon>
        <taxon>Pseudomonadati</taxon>
        <taxon>Bacteroidota</taxon>
        <taxon>Bacteroidia</taxon>
        <taxon>Bacteroidales</taxon>
        <taxon>Bacteroidaceae</taxon>
        <taxon>Bacteroides</taxon>
    </lineage>
</organism>
<evidence type="ECO:0000313" key="1">
    <source>
        <dbReference type="EMBL" id="UYU89373.1"/>
    </source>
</evidence>
<evidence type="ECO:0000313" key="2">
    <source>
        <dbReference type="Proteomes" id="UP001162960"/>
    </source>
</evidence>
<proteinExistence type="predicted"/>
<accession>A0AB38U8Z7</accession>
<name>A0AB38U8Z7_BACT4</name>
<dbReference type="InterPro" id="IPR027848">
    <property type="entry name" value="DUF4494"/>
</dbReference>